<feature type="repeat" description="PPR" evidence="2">
    <location>
        <begin position="369"/>
        <end position="403"/>
    </location>
</feature>
<dbReference type="eggNOG" id="KOG4197">
    <property type="taxonomic scope" value="Eukaryota"/>
</dbReference>
<dbReference type="EMBL" id="KI392312">
    <property type="protein sequence ID" value="ERN17635.1"/>
    <property type="molecule type" value="Genomic_DNA"/>
</dbReference>
<keyword evidence="1" id="KW-0677">Repeat</keyword>
<evidence type="ECO:0000313" key="3">
    <source>
        <dbReference type="EMBL" id="ERN17635.1"/>
    </source>
</evidence>
<dbReference type="GO" id="GO:0006397">
    <property type="term" value="P:mRNA processing"/>
    <property type="evidence" value="ECO:0000318"/>
    <property type="project" value="GO_Central"/>
</dbReference>
<organism evidence="3 4">
    <name type="scientific">Amborella trichopoda</name>
    <dbReference type="NCBI Taxonomy" id="13333"/>
    <lineage>
        <taxon>Eukaryota</taxon>
        <taxon>Viridiplantae</taxon>
        <taxon>Streptophyta</taxon>
        <taxon>Embryophyta</taxon>
        <taxon>Tracheophyta</taxon>
        <taxon>Spermatophyta</taxon>
        <taxon>Magnoliopsida</taxon>
        <taxon>Amborellales</taxon>
        <taxon>Amborellaceae</taxon>
        <taxon>Amborella</taxon>
    </lineage>
</organism>
<dbReference type="Proteomes" id="UP000017836">
    <property type="component" value="Unassembled WGS sequence"/>
</dbReference>
<dbReference type="OrthoDB" id="185373at2759"/>
<evidence type="ECO:0008006" key="5">
    <source>
        <dbReference type="Google" id="ProtNLM"/>
    </source>
</evidence>
<dbReference type="Gramene" id="ERN17635">
    <property type="protein sequence ID" value="ERN17635"/>
    <property type="gene ID" value="AMTR_s00059p00176060"/>
</dbReference>
<gene>
    <name evidence="3" type="ORF">AMTR_s00059p00176060</name>
</gene>
<feature type="repeat" description="PPR" evidence="2">
    <location>
        <begin position="299"/>
        <end position="333"/>
    </location>
</feature>
<feature type="repeat" description="PPR" evidence="2">
    <location>
        <begin position="439"/>
        <end position="473"/>
    </location>
</feature>
<dbReference type="Gene3D" id="1.25.40.10">
    <property type="entry name" value="Tetratricopeptide repeat domain"/>
    <property type="match status" value="3"/>
</dbReference>
<dbReference type="PANTHER" id="PTHR45613:SF9">
    <property type="entry name" value="MITOCHONDRIAL GROUP I INTRON SPLICING FACTOR CCM1"/>
    <property type="match status" value="1"/>
</dbReference>
<dbReference type="PANTHER" id="PTHR45613">
    <property type="entry name" value="PENTATRICOPEPTIDE REPEAT-CONTAINING PROTEIN"/>
    <property type="match status" value="1"/>
</dbReference>
<dbReference type="GO" id="GO:0003729">
    <property type="term" value="F:mRNA binding"/>
    <property type="evidence" value="ECO:0000318"/>
    <property type="project" value="GO_Central"/>
</dbReference>
<dbReference type="HOGENOM" id="CLU_002706_49_26_1"/>
<name>U5D5Y7_AMBTC</name>
<dbReference type="GO" id="GO:0005737">
    <property type="term" value="C:cytoplasm"/>
    <property type="evidence" value="ECO:0000318"/>
    <property type="project" value="GO_Central"/>
</dbReference>
<evidence type="ECO:0000256" key="1">
    <source>
        <dbReference type="ARBA" id="ARBA00022737"/>
    </source>
</evidence>
<evidence type="ECO:0000256" key="2">
    <source>
        <dbReference type="PROSITE-ProRule" id="PRU00708"/>
    </source>
</evidence>
<proteinExistence type="predicted"/>
<dbReference type="SUPFAM" id="SSF81901">
    <property type="entry name" value="HCP-like"/>
    <property type="match status" value="1"/>
</dbReference>
<dbReference type="NCBIfam" id="TIGR00756">
    <property type="entry name" value="PPR"/>
    <property type="match status" value="6"/>
</dbReference>
<feature type="repeat" description="PPR" evidence="2">
    <location>
        <begin position="334"/>
        <end position="368"/>
    </location>
</feature>
<dbReference type="InterPro" id="IPR002885">
    <property type="entry name" value="PPR_rpt"/>
</dbReference>
<protein>
    <recommendedName>
        <fullName evidence="5">Pentacotripeptide-repeat region of PRORP domain-containing protein</fullName>
    </recommendedName>
</protein>
<reference evidence="4" key="1">
    <citation type="journal article" date="2013" name="Science">
        <title>The Amborella genome and the evolution of flowering plants.</title>
        <authorList>
            <consortium name="Amborella Genome Project"/>
        </authorList>
    </citation>
    <scope>NUCLEOTIDE SEQUENCE [LARGE SCALE GENOMIC DNA]</scope>
</reference>
<keyword evidence="4" id="KW-1185">Reference proteome</keyword>
<dbReference type="OMA" id="TYRECDS"/>
<sequence>MTILGCFLNIRGLPLKLKTWLGIYQFSIEAHFKSHTFSSSTQKTLLSAEEGGKEENELIFSATTILKEHRSKSRWNYLKASCPQGFNPQQVSQIIINLRNKPHLALAFFYWSAKQKQNSYKHNLLSYCTIIHILARSRLKNHVRSLILKAMVEEQSLSLSPEGPSLSISELGNLLGTLIRTYRSCDSCPLVFDLLIEGHLRAKKVDCAAEIVRLLVPRGLHPSIGILNTLLRLVSQSKGSNEGLSFFKEIFGNETRFRAGSCPNIQTFNTLILALYREGKLERENLLFDEMSKMDCKPNTFSYNVLIAAYCEKRKLEEAVELWDGMLERGLTPDIVAYNTLIGGYCDIGDINHAEAMYREMTINGISPTCLTYEHLIHGHCKSGSADEALLLYKDMCRHHFEPNGSTINEIVGLLCIERRTQDALEFQREIVRKYGVRDRESYDLLINGLCAEGKVEEALAVQAEMVCRGFGPNIQTYRAFIDGYAKLGDANKAEKLRKEMLDIGLVLDDP</sequence>
<feature type="repeat" description="PPR" evidence="2">
    <location>
        <begin position="264"/>
        <end position="298"/>
    </location>
</feature>
<dbReference type="KEGG" id="atr:18445980"/>
<evidence type="ECO:0000313" key="4">
    <source>
        <dbReference type="Proteomes" id="UP000017836"/>
    </source>
</evidence>
<dbReference type="AlphaFoldDB" id="U5D5Y7"/>
<accession>U5D5Y7</accession>
<dbReference type="Pfam" id="PF13041">
    <property type="entry name" value="PPR_2"/>
    <property type="match status" value="3"/>
</dbReference>
<dbReference type="InterPro" id="IPR011990">
    <property type="entry name" value="TPR-like_helical_dom_sf"/>
</dbReference>
<feature type="repeat" description="PPR" evidence="2">
    <location>
        <begin position="474"/>
        <end position="508"/>
    </location>
</feature>
<dbReference type="PROSITE" id="PS51375">
    <property type="entry name" value="PPR"/>
    <property type="match status" value="6"/>
</dbReference>